<feature type="transmembrane region" description="Helical" evidence="1">
    <location>
        <begin position="31"/>
        <end position="51"/>
    </location>
</feature>
<reference evidence="3" key="1">
    <citation type="submission" date="2017-09" db="EMBL/GenBank/DDBJ databases">
        <title>Depth-based differentiation of microbial function through sediment-hosted aquifers and enrichment of novel symbionts in the deep terrestrial subsurface.</title>
        <authorList>
            <person name="Probst A.J."/>
            <person name="Ladd B."/>
            <person name="Jarett J.K."/>
            <person name="Geller-Mcgrath D.E."/>
            <person name="Sieber C.M.K."/>
            <person name="Emerson J.B."/>
            <person name="Anantharaman K."/>
            <person name="Thomas B.C."/>
            <person name="Malmstrom R."/>
            <person name="Stieglmeier M."/>
            <person name="Klingl A."/>
            <person name="Woyke T."/>
            <person name="Ryan C.M."/>
            <person name="Banfield J.F."/>
        </authorList>
    </citation>
    <scope>NUCLEOTIDE SEQUENCE [LARGE SCALE GENOMIC DNA]</scope>
</reference>
<evidence type="ECO:0008006" key="4">
    <source>
        <dbReference type="Google" id="ProtNLM"/>
    </source>
</evidence>
<dbReference type="EMBL" id="PEYD01000012">
    <property type="protein sequence ID" value="PIS39668.1"/>
    <property type="molecule type" value="Genomic_DNA"/>
</dbReference>
<keyword evidence="1" id="KW-1133">Transmembrane helix</keyword>
<protein>
    <recommendedName>
        <fullName evidence="4">MFS transporter</fullName>
    </recommendedName>
</protein>
<comment type="caution">
    <text evidence="2">The sequence shown here is derived from an EMBL/GenBank/DDBJ whole genome shotgun (WGS) entry which is preliminary data.</text>
</comment>
<evidence type="ECO:0000313" key="2">
    <source>
        <dbReference type="EMBL" id="PIS39668.1"/>
    </source>
</evidence>
<accession>A0A2H0YMF0</accession>
<keyword evidence="1" id="KW-0812">Transmembrane</keyword>
<keyword evidence="1" id="KW-0472">Membrane</keyword>
<dbReference type="Proteomes" id="UP000230088">
    <property type="component" value="Unassembled WGS sequence"/>
</dbReference>
<dbReference type="AlphaFoldDB" id="A0A2H0YMF0"/>
<name>A0A2H0YMF0_9BACT</name>
<organism evidence="2 3">
    <name type="scientific">Candidatus Nealsonbacteria bacterium CG08_land_8_20_14_0_20_38_20</name>
    <dbReference type="NCBI Taxonomy" id="1974705"/>
    <lineage>
        <taxon>Bacteria</taxon>
        <taxon>Candidatus Nealsoniibacteriota</taxon>
    </lineage>
</organism>
<evidence type="ECO:0000313" key="3">
    <source>
        <dbReference type="Proteomes" id="UP000230088"/>
    </source>
</evidence>
<feature type="transmembrane region" description="Helical" evidence="1">
    <location>
        <begin position="7"/>
        <end position="25"/>
    </location>
</feature>
<gene>
    <name evidence="2" type="ORF">COT33_00810</name>
</gene>
<feature type="non-terminal residue" evidence="2">
    <location>
        <position position="1"/>
    </location>
</feature>
<sequence length="67" mass="7532">NLEFLTAFLFMIQNIGVILALLLSSQLSIKMIYPISIAVTIISFLIVLPLLKLDLKEIKEKIAQEVC</sequence>
<evidence type="ECO:0000256" key="1">
    <source>
        <dbReference type="SAM" id="Phobius"/>
    </source>
</evidence>
<proteinExistence type="predicted"/>